<evidence type="ECO:0000313" key="6">
    <source>
        <dbReference type="Proteomes" id="UP000619041"/>
    </source>
</evidence>
<keyword evidence="1" id="KW-1003">Cell membrane</keyword>
<dbReference type="Pfam" id="PF10755">
    <property type="entry name" value="DUF2585"/>
    <property type="match status" value="1"/>
</dbReference>
<name>A0ABQ1S0T6_9SPHN</name>
<dbReference type="InterPro" id="IPR019691">
    <property type="entry name" value="DUF2585"/>
</dbReference>
<evidence type="ECO:0000256" key="2">
    <source>
        <dbReference type="ARBA" id="ARBA00022692"/>
    </source>
</evidence>
<evidence type="ECO:0000256" key="3">
    <source>
        <dbReference type="ARBA" id="ARBA00022989"/>
    </source>
</evidence>
<reference evidence="6" key="1">
    <citation type="journal article" date="2019" name="Int. J. Syst. Evol. Microbiol.">
        <title>The Global Catalogue of Microorganisms (GCM) 10K type strain sequencing project: providing services to taxonomists for standard genome sequencing and annotation.</title>
        <authorList>
            <consortium name="The Broad Institute Genomics Platform"/>
            <consortium name="The Broad Institute Genome Sequencing Center for Infectious Disease"/>
            <person name="Wu L."/>
            <person name="Ma J."/>
        </authorList>
    </citation>
    <scope>NUCLEOTIDE SEQUENCE [LARGE SCALE GENOMIC DNA]</scope>
    <source>
        <strain evidence="6">CGMCC 1.15959</strain>
    </source>
</reference>
<dbReference type="Proteomes" id="UP000619041">
    <property type="component" value="Unassembled WGS sequence"/>
</dbReference>
<organism evidence="5 6">
    <name type="scientific">Tsuneonella deserti</name>
    <dbReference type="NCBI Taxonomy" id="2035528"/>
    <lineage>
        <taxon>Bacteria</taxon>
        <taxon>Pseudomonadati</taxon>
        <taxon>Pseudomonadota</taxon>
        <taxon>Alphaproteobacteria</taxon>
        <taxon>Sphingomonadales</taxon>
        <taxon>Erythrobacteraceae</taxon>
        <taxon>Tsuneonella</taxon>
    </lineage>
</organism>
<evidence type="ECO:0000256" key="4">
    <source>
        <dbReference type="ARBA" id="ARBA00023136"/>
    </source>
</evidence>
<keyword evidence="6" id="KW-1185">Reference proteome</keyword>
<evidence type="ECO:0000313" key="5">
    <source>
        <dbReference type="EMBL" id="GGD88582.1"/>
    </source>
</evidence>
<accession>A0ABQ1S0T6</accession>
<dbReference type="EMBL" id="BMKL01000001">
    <property type="protein sequence ID" value="GGD88582.1"/>
    <property type="molecule type" value="Genomic_DNA"/>
</dbReference>
<evidence type="ECO:0000256" key="1">
    <source>
        <dbReference type="ARBA" id="ARBA00022475"/>
    </source>
</evidence>
<keyword evidence="4" id="KW-0472">Membrane</keyword>
<protein>
    <submittedName>
        <fullName evidence="5">Uncharacterized protein</fullName>
    </submittedName>
</protein>
<proteinExistence type="predicted"/>
<sequence length="66" mass="7302">MVRPFIGDCPKAQSGGGQRFPSGRAHGITRAMSGLFTLWVIRDNLTLNMVMLFWPLEAIPQWQAGA</sequence>
<gene>
    <name evidence="5" type="ORF">GCM10011515_05320</name>
</gene>
<comment type="caution">
    <text evidence="5">The sequence shown here is derived from an EMBL/GenBank/DDBJ whole genome shotgun (WGS) entry which is preliminary data.</text>
</comment>
<keyword evidence="3" id="KW-1133">Transmembrane helix</keyword>
<keyword evidence="2" id="KW-0812">Transmembrane</keyword>
<dbReference type="RefSeq" id="WP_188643716.1">
    <property type="nucleotide sequence ID" value="NZ_BMKL01000001.1"/>
</dbReference>